<protein>
    <submittedName>
        <fullName evidence="8">Putative drug exporter of the RND superfamily</fullName>
    </submittedName>
</protein>
<sequence>MRRLALLVTRHPWAVLLVWGIAALLSLPLAVGTPGALSADPGTLENSESGRVAALLQDEFGERDTNTALLVTRSTPGLDTPPGRAAYERFVAGLEGIEGVSRVIPAQAGGSLTTRDAAGQLALTVAQIPLQAEGKAAVRRIRAYAAQAESPALDIQVTGAQAIADDFTEFTETDAKRSELFALPLIALLLLTVFGALVATALPLAVGVMSISVAMAILYALTLVMEVSSFAQSVVTMVGLGAGIDYALLMVNRFREELGRGGTSADAAARTTLTAGRSVLFSGATVAIAMAGLLLPPISFVRSIGLGGVLAVGLTVLASLTVLPALLTLLGERVNAPKILRSNWAQSAQASRAWTAVARRVTARPLPVVLLSTAFLLTLAVPAAGMKTGYAGAWGLVPGVESRDALDDVRRMGAGGLLSQFEVVLDLGGERYTPDQSGPFRALVGDLRALDGVKVVLSPFVTPADLQGAGVVGGDSLAALAQLTRRSFSADRTYLRLTVIPDDALRADLAPAFEARIREVLARSGYRFFLGGAPVGGREFGEAITGALPTVVLAVFAGTFVLLLLAFRSILIPLKSIAMNALTVGAAAGVVTWVVQEGNFAAQLGIPLNSGVLDSVLPVLLFAVMFGLSMDYEIFLLSRVQEEYLAGASNDEAVVRAVGYTARIITSAAVIMFIVFVAFMFGRVVATKSIGLGLAVAVVLDATVVRLVLVPAFLKLAGRWNWWLPAWLDRRLPHLRLEH</sequence>
<dbReference type="Gene3D" id="1.20.1640.10">
    <property type="entry name" value="Multidrug efflux transporter AcrB transmembrane domain"/>
    <property type="match status" value="2"/>
</dbReference>
<feature type="domain" description="SSD" evidence="7">
    <location>
        <begin position="208"/>
        <end position="329"/>
    </location>
</feature>
<feature type="transmembrane region" description="Helical" evidence="6">
    <location>
        <begin position="180"/>
        <end position="199"/>
    </location>
</feature>
<evidence type="ECO:0000256" key="2">
    <source>
        <dbReference type="ARBA" id="ARBA00022475"/>
    </source>
</evidence>
<organism evidence="8 9">
    <name type="scientific">Deinococcus reticulitermitis</name>
    <dbReference type="NCBI Taxonomy" id="856736"/>
    <lineage>
        <taxon>Bacteria</taxon>
        <taxon>Thermotogati</taxon>
        <taxon>Deinococcota</taxon>
        <taxon>Deinococci</taxon>
        <taxon>Deinococcales</taxon>
        <taxon>Deinococcaceae</taxon>
        <taxon>Deinococcus</taxon>
    </lineage>
</organism>
<evidence type="ECO:0000313" key="9">
    <source>
        <dbReference type="Proteomes" id="UP000199223"/>
    </source>
</evidence>
<evidence type="ECO:0000256" key="3">
    <source>
        <dbReference type="ARBA" id="ARBA00022692"/>
    </source>
</evidence>
<dbReference type="Proteomes" id="UP000199223">
    <property type="component" value="Unassembled WGS sequence"/>
</dbReference>
<keyword evidence="5 6" id="KW-0472">Membrane</keyword>
<feature type="transmembrane region" description="Helical" evidence="6">
    <location>
        <begin position="664"/>
        <end position="686"/>
    </location>
</feature>
<dbReference type="AlphaFoldDB" id="A0A1H6U523"/>
<dbReference type="SUPFAM" id="SSF82866">
    <property type="entry name" value="Multidrug efflux transporter AcrB transmembrane domain"/>
    <property type="match status" value="2"/>
</dbReference>
<comment type="subcellular location">
    <subcellularLocation>
        <location evidence="1">Cell membrane</location>
        <topology evidence="1">Multi-pass membrane protein</topology>
    </subcellularLocation>
</comment>
<gene>
    <name evidence="8" type="ORF">SAMN04488058_102107</name>
</gene>
<dbReference type="Pfam" id="PF03176">
    <property type="entry name" value="MMPL"/>
    <property type="match status" value="2"/>
</dbReference>
<keyword evidence="2" id="KW-1003">Cell membrane</keyword>
<dbReference type="STRING" id="856736.SAMN04488058_102107"/>
<feature type="transmembrane region" description="Helical" evidence="6">
    <location>
        <begin position="204"/>
        <end position="224"/>
    </location>
</feature>
<reference evidence="9" key="1">
    <citation type="submission" date="2016-10" db="EMBL/GenBank/DDBJ databases">
        <authorList>
            <person name="Varghese N."/>
            <person name="Submissions S."/>
        </authorList>
    </citation>
    <scope>NUCLEOTIDE SEQUENCE [LARGE SCALE GENOMIC DNA]</scope>
    <source>
        <strain evidence="9">CGMCC 1.10218</strain>
    </source>
</reference>
<dbReference type="InterPro" id="IPR050545">
    <property type="entry name" value="Mycobact_MmpL"/>
</dbReference>
<dbReference type="PROSITE" id="PS50156">
    <property type="entry name" value="SSD"/>
    <property type="match status" value="1"/>
</dbReference>
<dbReference type="GO" id="GO:0005886">
    <property type="term" value="C:plasma membrane"/>
    <property type="evidence" value="ECO:0007669"/>
    <property type="project" value="UniProtKB-SubCell"/>
</dbReference>
<accession>A0A1H6U523</accession>
<feature type="transmembrane region" description="Helical" evidence="6">
    <location>
        <begin position="304"/>
        <end position="331"/>
    </location>
</feature>
<feature type="transmembrane region" description="Helical" evidence="6">
    <location>
        <begin position="279"/>
        <end position="298"/>
    </location>
</feature>
<dbReference type="RefSeq" id="WP_177183024.1">
    <property type="nucleotide sequence ID" value="NZ_FNZA01000002.1"/>
</dbReference>
<dbReference type="EMBL" id="FNZA01000002">
    <property type="protein sequence ID" value="SEI87449.1"/>
    <property type="molecule type" value="Genomic_DNA"/>
</dbReference>
<keyword evidence="9" id="KW-1185">Reference proteome</keyword>
<evidence type="ECO:0000256" key="6">
    <source>
        <dbReference type="SAM" id="Phobius"/>
    </source>
</evidence>
<feature type="transmembrane region" description="Helical" evidence="6">
    <location>
        <begin position="543"/>
        <end position="565"/>
    </location>
</feature>
<keyword evidence="4 6" id="KW-1133">Transmembrane helix</keyword>
<dbReference type="InterPro" id="IPR004869">
    <property type="entry name" value="MMPL_dom"/>
</dbReference>
<feature type="transmembrane region" description="Helical" evidence="6">
    <location>
        <begin position="230"/>
        <end position="251"/>
    </location>
</feature>
<evidence type="ECO:0000259" key="7">
    <source>
        <dbReference type="PROSITE" id="PS50156"/>
    </source>
</evidence>
<evidence type="ECO:0000256" key="5">
    <source>
        <dbReference type="ARBA" id="ARBA00023136"/>
    </source>
</evidence>
<evidence type="ECO:0000313" key="8">
    <source>
        <dbReference type="EMBL" id="SEI87449.1"/>
    </source>
</evidence>
<dbReference type="PANTHER" id="PTHR33406">
    <property type="entry name" value="MEMBRANE PROTEIN MJ1562-RELATED"/>
    <property type="match status" value="1"/>
</dbReference>
<feature type="transmembrane region" description="Helical" evidence="6">
    <location>
        <begin position="368"/>
        <end position="386"/>
    </location>
</feature>
<name>A0A1H6U523_9DEIO</name>
<dbReference type="PANTHER" id="PTHR33406:SF13">
    <property type="entry name" value="MEMBRANE PROTEIN YDFJ"/>
    <property type="match status" value="1"/>
</dbReference>
<feature type="transmembrane region" description="Helical" evidence="6">
    <location>
        <begin position="692"/>
        <end position="714"/>
    </location>
</feature>
<feature type="transmembrane region" description="Helical" evidence="6">
    <location>
        <begin position="615"/>
        <end position="635"/>
    </location>
</feature>
<feature type="transmembrane region" description="Helical" evidence="6">
    <location>
        <begin position="577"/>
        <end position="595"/>
    </location>
</feature>
<evidence type="ECO:0000256" key="1">
    <source>
        <dbReference type="ARBA" id="ARBA00004651"/>
    </source>
</evidence>
<dbReference type="InterPro" id="IPR000731">
    <property type="entry name" value="SSD"/>
</dbReference>
<keyword evidence="3 6" id="KW-0812">Transmembrane</keyword>
<proteinExistence type="predicted"/>
<evidence type="ECO:0000256" key="4">
    <source>
        <dbReference type="ARBA" id="ARBA00022989"/>
    </source>
</evidence>